<evidence type="ECO:0000313" key="3">
    <source>
        <dbReference type="Proteomes" id="UP000737018"/>
    </source>
</evidence>
<dbReference type="Proteomes" id="UP000737018">
    <property type="component" value="Unassembled WGS sequence"/>
</dbReference>
<proteinExistence type="predicted"/>
<reference evidence="2" key="1">
    <citation type="submission" date="2020-03" db="EMBL/GenBank/DDBJ databases">
        <title>Castanea mollissima Vanexum genome sequencing.</title>
        <authorList>
            <person name="Staton M."/>
        </authorList>
    </citation>
    <scope>NUCLEOTIDE SEQUENCE</scope>
    <source>
        <tissue evidence="2">Leaf</tissue>
    </source>
</reference>
<feature type="compositionally biased region" description="Polar residues" evidence="1">
    <location>
        <begin position="61"/>
        <end position="74"/>
    </location>
</feature>
<dbReference type="EMBL" id="JRKL02000470">
    <property type="protein sequence ID" value="KAF3971061.1"/>
    <property type="molecule type" value="Genomic_DNA"/>
</dbReference>
<evidence type="ECO:0000313" key="2">
    <source>
        <dbReference type="EMBL" id="KAF3971061.1"/>
    </source>
</evidence>
<evidence type="ECO:0000256" key="1">
    <source>
        <dbReference type="SAM" id="MobiDB-lite"/>
    </source>
</evidence>
<accession>A0A8J4RD86</accession>
<feature type="region of interest" description="Disordered" evidence="1">
    <location>
        <begin position="52"/>
        <end position="82"/>
    </location>
</feature>
<gene>
    <name evidence="2" type="ORF">CMV_005302</name>
</gene>
<protein>
    <submittedName>
        <fullName evidence="2">Uncharacterized protein</fullName>
    </submittedName>
</protein>
<name>A0A8J4RD86_9ROSI</name>
<sequence length="162" mass="17035">MPAMAVKPKMLLPKTCLNLVSCAIVADRTIFTKESTKTNSILSRGARAKHQSCGTLGAKGSHQSQSTSVNSNGTKFGKPNSPPSKQYVSILSKLLLAQGPIFSAGATMGTTHLPTLDLKSKSKSKTETMEMINMFGGGVPNQSTSKASLMNEGDTNCKLAEA</sequence>
<organism evidence="2 3">
    <name type="scientific">Castanea mollissima</name>
    <name type="common">Chinese chestnut</name>
    <dbReference type="NCBI Taxonomy" id="60419"/>
    <lineage>
        <taxon>Eukaryota</taxon>
        <taxon>Viridiplantae</taxon>
        <taxon>Streptophyta</taxon>
        <taxon>Embryophyta</taxon>
        <taxon>Tracheophyta</taxon>
        <taxon>Spermatophyta</taxon>
        <taxon>Magnoliopsida</taxon>
        <taxon>eudicotyledons</taxon>
        <taxon>Gunneridae</taxon>
        <taxon>Pentapetalae</taxon>
        <taxon>rosids</taxon>
        <taxon>fabids</taxon>
        <taxon>Fagales</taxon>
        <taxon>Fagaceae</taxon>
        <taxon>Castanea</taxon>
    </lineage>
</organism>
<comment type="caution">
    <text evidence="2">The sequence shown here is derived from an EMBL/GenBank/DDBJ whole genome shotgun (WGS) entry which is preliminary data.</text>
</comment>
<keyword evidence="3" id="KW-1185">Reference proteome</keyword>
<dbReference type="AlphaFoldDB" id="A0A8J4RD86"/>